<dbReference type="CDD" id="cd03255">
    <property type="entry name" value="ABC_MJ0796_LolCDE_FtsE"/>
    <property type="match status" value="1"/>
</dbReference>
<dbReference type="Proteomes" id="UP000198809">
    <property type="component" value="Unassembled WGS sequence"/>
</dbReference>
<evidence type="ECO:0000259" key="6">
    <source>
        <dbReference type="PROSITE" id="PS50893"/>
    </source>
</evidence>
<sequence>MTELTQEASRARMGLAKPEEKGQAARKTVLTTAKLCKTFSTGGIQQHVLKNLDIEIGSGDFTIIMGSSGSGKSTLLYALSGMDKPTLGEIFFMGKELSKLSADQLAVFRRDHCGFVFQQIYLLDTMSVLDNVLASGLLRGTGRRAVSARAKELLMQVGLGEEAWGKFPSQLSGGEAQRTGIVRALINQPAVLFADEPTGALNSSASRGVLDVLTGFHREGQSIVMVTHDVKTALRGNRVLYLRDGIIHGELVLGLYREEEGRDRLDRLNAFLESMGW</sequence>
<evidence type="ECO:0000256" key="1">
    <source>
        <dbReference type="ARBA" id="ARBA00005417"/>
    </source>
</evidence>
<proteinExistence type="inferred from homology"/>
<dbReference type="SMART" id="SM00382">
    <property type="entry name" value="AAA"/>
    <property type="match status" value="1"/>
</dbReference>
<dbReference type="PANTHER" id="PTHR42798:SF7">
    <property type="entry name" value="ALPHA-D-RIBOSE 1-METHYLPHOSPHONATE 5-TRIPHOSPHATE SYNTHASE SUBUNIT PHNL"/>
    <property type="match status" value="1"/>
</dbReference>
<keyword evidence="2" id="KW-0813">Transport</keyword>
<protein>
    <submittedName>
        <fullName evidence="7">Putative ABC transport system ATP-binding protein</fullName>
    </submittedName>
</protein>
<accession>A0A1H8SQ06</accession>
<dbReference type="InterPro" id="IPR003439">
    <property type="entry name" value="ABC_transporter-like_ATP-bd"/>
</dbReference>
<evidence type="ECO:0000313" key="7">
    <source>
        <dbReference type="EMBL" id="SEO80616.1"/>
    </source>
</evidence>
<evidence type="ECO:0000256" key="2">
    <source>
        <dbReference type="ARBA" id="ARBA00022448"/>
    </source>
</evidence>
<name>A0A1H8SQ06_9BACL</name>
<gene>
    <name evidence="7" type="ORF">SAMN04487895_11249</name>
</gene>
<dbReference type="RefSeq" id="WP_246590598.1">
    <property type="nucleotide sequence ID" value="NZ_CP076607.1"/>
</dbReference>
<evidence type="ECO:0000256" key="3">
    <source>
        <dbReference type="ARBA" id="ARBA00022741"/>
    </source>
</evidence>
<keyword evidence="3" id="KW-0547">Nucleotide-binding</keyword>
<evidence type="ECO:0000256" key="4">
    <source>
        <dbReference type="ARBA" id="ARBA00022840"/>
    </source>
</evidence>
<dbReference type="PROSITE" id="PS50893">
    <property type="entry name" value="ABC_TRANSPORTER_2"/>
    <property type="match status" value="1"/>
</dbReference>
<evidence type="ECO:0000256" key="5">
    <source>
        <dbReference type="SAM" id="MobiDB-lite"/>
    </source>
</evidence>
<dbReference type="GO" id="GO:0005524">
    <property type="term" value="F:ATP binding"/>
    <property type="evidence" value="ECO:0007669"/>
    <property type="project" value="UniProtKB-KW"/>
</dbReference>
<dbReference type="Pfam" id="PF00005">
    <property type="entry name" value="ABC_tran"/>
    <property type="match status" value="1"/>
</dbReference>
<dbReference type="InterPro" id="IPR017911">
    <property type="entry name" value="MacB-like_ATP-bd"/>
</dbReference>
<dbReference type="SUPFAM" id="SSF52540">
    <property type="entry name" value="P-loop containing nucleoside triphosphate hydrolases"/>
    <property type="match status" value="1"/>
</dbReference>
<dbReference type="InterPro" id="IPR003593">
    <property type="entry name" value="AAA+_ATPase"/>
</dbReference>
<dbReference type="STRING" id="1333845.SAMN04487895_11249"/>
<feature type="region of interest" description="Disordered" evidence="5">
    <location>
        <begin position="1"/>
        <end position="20"/>
    </location>
</feature>
<dbReference type="AlphaFoldDB" id="A0A1H8SQ06"/>
<organism evidence="7 8">
    <name type="scientific">Paenibacillus sophorae</name>
    <dbReference type="NCBI Taxonomy" id="1333845"/>
    <lineage>
        <taxon>Bacteria</taxon>
        <taxon>Bacillati</taxon>
        <taxon>Bacillota</taxon>
        <taxon>Bacilli</taxon>
        <taxon>Bacillales</taxon>
        <taxon>Paenibacillaceae</taxon>
        <taxon>Paenibacillus</taxon>
    </lineage>
</organism>
<evidence type="ECO:0000313" key="8">
    <source>
        <dbReference type="Proteomes" id="UP000198809"/>
    </source>
</evidence>
<comment type="similarity">
    <text evidence="1">Belongs to the ABC transporter superfamily.</text>
</comment>
<dbReference type="InterPro" id="IPR027417">
    <property type="entry name" value="P-loop_NTPase"/>
</dbReference>
<keyword evidence="4 7" id="KW-0067">ATP-binding</keyword>
<dbReference type="Gene3D" id="3.40.50.300">
    <property type="entry name" value="P-loop containing nucleotide triphosphate hydrolases"/>
    <property type="match status" value="1"/>
</dbReference>
<dbReference type="EMBL" id="FODH01000012">
    <property type="protein sequence ID" value="SEO80616.1"/>
    <property type="molecule type" value="Genomic_DNA"/>
</dbReference>
<reference evidence="7 8" key="1">
    <citation type="submission" date="2016-10" db="EMBL/GenBank/DDBJ databases">
        <authorList>
            <person name="de Groot N.N."/>
        </authorList>
    </citation>
    <scope>NUCLEOTIDE SEQUENCE [LARGE SCALE GENOMIC DNA]</scope>
    <source>
        <strain evidence="7 8">CGMCC 1.10238</strain>
    </source>
</reference>
<dbReference type="GO" id="GO:0016887">
    <property type="term" value="F:ATP hydrolysis activity"/>
    <property type="evidence" value="ECO:0007669"/>
    <property type="project" value="InterPro"/>
</dbReference>
<feature type="domain" description="ABC transporter" evidence="6">
    <location>
        <begin position="30"/>
        <end position="269"/>
    </location>
</feature>
<dbReference type="PANTHER" id="PTHR42798">
    <property type="entry name" value="LIPOPROTEIN-RELEASING SYSTEM ATP-BINDING PROTEIN LOLD"/>
    <property type="match status" value="1"/>
</dbReference>